<dbReference type="EMBL" id="VCPD01000005">
    <property type="protein sequence ID" value="TMV06316.1"/>
    <property type="molecule type" value="Genomic_DNA"/>
</dbReference>
<evidence type="ECO:0000313" key="2">
    <source>
        <dbReference type="Proteomes" id="UP001193035"/>
    </source>
</evidence>
<dbReference type="Proteomes" id="UP001193035">
    <property type="component" value="Unassembled WGS sequence"/>
</dbReference>
<organism evidence="1 2">
    <name type="scientific">Ruegeria sediminis</name>
    <dbReference type="NCBI Taxonomy" id="2583820"/>
    <lineage>
        <taxon>Bacteria</taxon>
        <taxon>Pseudomonadati</taxon>
        <taxon>Pseudomonadota</taxon>
        <taxon>Alphaproteobacteria</taxon>
        <taxon>Rhodobacterales</taxon>
        <taxon>Roseobacteraceae</taxon>
        <taxon>Ruegeria</taxon>
    </lineage>
</organism>
<protein>
    <submittedName>
        <fullName evidence="1">Uncharacterized protein</fullName>
    </submittedName>
</protein>
<proteinExistence type="predicted"/>
<reference evidence="1 2" key="1">
    <citation type="submission" date="2019-05" db="EMBL/GenBank/DDBJ databases">
        <title>Ruegeria sp. nov., isolated from tidal flat.</title>
        <authorList>
            <person name="Kim W."/>
        </authorList>
    </citation>
    <scope>NUCLEOTIDE SEQUENCE [LARGE SCALE GENOMIC DNA]</scope>
    <source>
        <strain evidence="1 2">CAU 1488</strain>
    </source>
</reference>
<dbReference type="RefSeq" id="WP_218961144.1">
    <property type="nucleotide sequence ID" value="NZ_VCPD01000005.1"/>
</dbReference>
<evidence type="ECO:0000313" key="1">
    <source>
        <dbReference type="EMBL" id="TMV06316.1"/>
    </source>
</evidence>
<comment type="caution">
    <text evidence="1">The sequence shown here is derived from an EMBL/GenBank/DDBJ whole genome shotgun (WGS) entry which is preliminary data.</text>
</comment>
<sequence length="61" mass="6808">MTRDELDAEEARLIEEAAIMAAAMGLDDQHIGRGWSRAELDLNRDGILSEFHVPETPESVQ</sequence>
<accession>A0ABY2WVL3</accession>
<keyword evidence="2" id="KW-1185">Reference proteome</keyword>
<name>A0ABY2WVL3_9RHOB</name>
<gene>
    <name evidence="1" type="ORF">FGK63_14250</name>
</gene>